<dbReference type="Proteomes" id="UP000886998">
    <property type="component" value="Unassembled WGS sequence"/>
</dbReference>
<dbReference type="EC" id="2.4.1.186" evidence="10"/>
<dbReference type="FunFam" id="3.90.550.10:FF:000092">
    <property type="entry name" value="Glycogenin 2"/>
    <property type="match status" value="1"/>
</dbReference>
<evidence type="ECO:0000256" key="3">
    <source>
        <dbReference type="ARBA" id="ARBA00022490"/>
    </source>
</evidence>
<keyword evidence="6" id="KW-0320">Glycogen biosynthesis</keyword>
<evidence type="ECO:0000256" key="6">
    <source>
        <dbReference type="ARBA" id="ARBA00023056"/>
    </source>
</evidence>
<dbReference type="SUPFAM" id="SSF53448">
    <property type="entry name" value="Nucleotide-diphospho-sugar transferases"/>
    <property type="match status" value="1"/>
</dbReference>
<evidence type="ECO:0000256" key="12">
    <source>
        <dbReference type="ARBA" id="ARBA00052293"/>
    </source>
</evidence>
<dbReference type="InterPro" id="IPR029044">
    <property type="entry name" value="Nucleotide-diphossugar_trans"/>
</dbReference>
<evidence type="ECO:0000256" key="7">
    <source>
        <dbReference type="ARBA" id="ARBA00023180"/>
    </source>
</evidence>
<dbReference type="EMBL" id="BMAV01017726">
    <property type="protein sequence ID" value="GFY69644.1"/>
    <property type="molecule type" value="Genomic_DNA"/>
</dbReference>
<evidence type="ECO:0000313" key="15">
    <source>
        <dbReference type="Proteomes" id="UP000886998"/>
    </source>
</evidence>
<evidence type="ECO:0000256" key="8">
    <source>
        <dbReference type="ARBA" id="ARBA00023211"/>
    </source>
</evidence>
<dbReference type="PANTHER" id="PTHR11183">
    <property type="entry name" value="GLYCOGENIN SUBFAMILY MEMBER"/>
    <property type="match status" value="1"/>
</dbReference>
<keyword evidence="7" id="KW-0325">Glycoprotein</keyword>
<evidence type="ECO:0000256" key="2">
    <source>
        <dbReference type="ARBA" id="ARBA00004496"/>
    </source>
</evidence>
<keyword evidence="15" id="KW-1185">Reference proteome</keyword>
<accession>A0A8X6YHG4</accession>
<keyword evidence="3" id="KW-0963">Cytoplasm</keyword>
<comment type="function">
    <text evidence="13">Self-glucosylating initiator of glycogen synthesis. It catalyzes the formation of a short alpha (1,4)-glucosyl chain covalently attached via a glucose 1-O-tyrosyl linkage to internal tyrosine residues and these chains act as primers for the elongation reaction catalyzed by glycogen synthase.</text>
</comment>
<dbReference type="GO" id="GO:0046872">
    <property type="term" value="F:metal ion binding"/>
    <property type="evidence" value="ECO:0007669"/>
    <property type="project" value="UniProtKB-KW"/>
</dbReference>
<keyword evidence="4" id="KW-0808">Transferase</keyword>
<evidence type="ECO:0000256" key="9">
    <source>
        <dbReference type="ARBA" id="ARBA00038162"/>
    </source>
</evidence>
<dbReference type="GO" id="GO:0005978">
    <property type="term" value="P:glycogen biosynthetic process"/>
    <property type="evidence" value="ECO:0007669"/>
    <property type="project" value="UniProtKB-KW"/>
</dbReference>
<evidence type="ECO:0000256" key="4">
    <source>
        <dbReference type="ARBA" id="ARBA00022679"/>
    </source>
</evidence>
<evidence type="ECO:0000256" key="1">
    <source>
        <dbReference type="ARBA" id="ARBA00001936"/>
    </source>
</evidence>
<evidence type="ECO:0000256" key="5">
    <source>
        <dbReference type="ARBA" id="ARBA00022723"/>
    </source>
</evidence>
<evidence type="ECO:0000256" key="11">
    <source>
        <dbReference type="ARBA" id="ARBA00050886"/>
    </source>
</evidence>
<gene>
    <name evidence="14" type="primary">Gyg1</name>
    <name evidence="14" type="ORF">TNIN_233501</name>
</gene>
<dbReference type="Gene3D" id="3.90.550.10">
    <property type="entry name" value="Spore Coat Polysaccharide Biosynthesis Protein SpsA, Chain A"/>
    <property type="match status" value="1"/>
</dbReference>
<dbReference type="InterPro" id="IPR050587">
    <property type="entry name" value="GNT1/Glycosyltrans_8"/>
</dbReference>
<comment type="cofactor">
    <cofactor evidence="1">
        <name>Mn(2+)</name>
        <dbReference type="ChEBI" id="CHEBI:29035"/>
    </cofactor>
</comment>
<evidence type="ECO:0000313" key="14">
    <source>
        <dbReference type="EMBL" id="GFY69644.1"/>
    </source>
</evidence>
<evidence type="ECO:0000256" key="13">
    <source>
        <dbReference type="ARBA" id="ARBA00057883"/>
    </source>
</evidence>
<dbReference type="OrthoDB" id="6432516at2759"/>
<name>A0A8X6YHG4_9ARAC</name>
<organism evidence="14 15">
    <name type="scientific">Trichonephila inaurata madagascariensis</name>
    <dbReference type="NCBI Taxonomy" id="2747483"/>
    <lineage>
        <taxon>Eukaryota</taxon>
        <taxon>Metazoa</taxon>
        <taxon>Ecdysozoa</taxon>
        <taxon>Arthropoda</taxon>
        <taxon>Chelicerata</taxon>
        <taxon>Arachnida</taxon>
        <taxon>Araneae</taxon>
        <taxon>Araneomorphae</taxon>
        <taxon>Entelegynae</taxon>
        <taxon>Araneoidea</taxon>
        <taxon>Nephilidae</taxon>
        <taxon>Trichonephila</taxon>
        <taxon>Trichonephila inaurata</taxon>
    </lineage>
</organism>
<protein>
    <recommendedName>
        <fullName evidence="10">glycogenin glucosyltransferase</fullName>
        <ecNumber evidence="10">2.4.1.186</ecNumber>
    </recommendedName>
</protein>
<comment type="catalytic activity">
    <reaction evidence="11">
        <text>[1,4-alpha-D-glucosyl](n)-L-tyrosyl-[glycogenin] + UDP-alpha-D-glucose = [1,4-alpha-D-glucosyl](n+1)-L-tyrosyl-[glycogenin] + UDP + H(+)</text>
        <dbReference type="Rhea" id="RHEA:56560"/>
        <dbReference type="Rhea" id="RHEA-COMP:14606"/>
        <dbReference type="Rhea" id="RHEA-COMP:14607"/>
        <dbReference type="ChEBI" id="CHEBI:15378"/>
        <dbReference type="ChEBI" id="CHEBI:58223"/>
        <dbReference type="ChEBI" id="CHEBI:58885"/>
        <dbReference type="ChEBI" id="CHEBI:140574"/>
        <dbReference type="EC" id="2.4.1.186"/>
    </reaction>
</comment>
<sequence length="413" mass="46593">MITHTKHPTTENYNTLHESLGKRTPTEDQILAEAFVTICKSNAEALGCLVLGSSLLLSRTTMQLCVLVFDGVDTRFKELLSSVFHVVQHVRSLSSVNGINFDYPDLIGLEKLNIWRLLQFKKCVFINPDCLVLRNCDELFQYDELSAVLDTGWPDCFNSGVFIFVPSLVTFTELVELSKTQGQNNGGDQMLLNAHFNTWSSDISKKLSFIYNLMQNASYTYAPALERFGQNVKIVQFLGTSNRGKLFPQEVYSYFWSQKTISVENIIDFFRFPAVFESSNQKINNTFDLFHKPKISHDSSFVIPLEKGTESNFFQENSNSVKQSGIHLLEQAALKLKAVISETGGYTEEAGKTENGKKELVKEDLPIRTDLPGSKIGDYRGMAAWEQGQMDYEGSASSENIMNRLSFLIHQSV</sequence>
<comment type="subcellular location">
    <subcellularLocation>
        <location evidence="2">Cytoplasm</location>
    </subcellularLocation>
</comment>
<evidence type="ECO:0000256" key="10">
    <source>
        <dbReference type="ARBA" id="ARBA00038934"/>
    </source>
</evidence>
<comment type="catalytic activity">
    <reaction evidence="12">
        <text>L-tyrosyl-[glycogenin] + UDP-alpha-D-glucose = alpha-D-glucosyl-L-tyrosyl-[glycogenin] + UDP + H(+)</text>
        <dbReference type="Rhea" id="RHEA:23360"/>
        <dbReference type="Rhea" id="RHEA-COMP:14604"/>
        <dbReference type="Rhea" id="RHEA-COMP:14605"/>
        <dbReference type="ChEBI" id="CHEBI:15378"/>
        <dbReference type="ChEBI" id="CHEBI:46858"/>
        <dbReference type="ChEBI" id="CHEBI:58223"/>
        <dbReference type="ChEBI" id="CHEBI:58885"/>
        <dbReference type="ChEBI" id="CHEBI:140573"/>
        <dbReference type="EC" id="2.4.1.186"/>
    </reaction>
</comment>
<keyword evidence="5" id="KW-0479">Metal-binding</keyword>
<dbReference type="AlphaFoldDB" id="A0A8X6YHG4"/>
<proteinExistence type="inferred from homology"/>
<comment type="caution">
    <text evidence="14">The sequence shown here is derived from an EMBL/GenBank/DDBJ whole genome shotgun (WGS) entry which is preliminary data.</text>
</comment>
<reference evidence="14" key="1">
    <citation type="submission" date="2020-08" db="EMBL/GenBank/DDBJ databases">
        <title>Multicomponent nature underlies the extraordinary mechanical properties of spider dragline silk.</title>
        <authorList>
            <person name="Kono N."/>
            <person name="Nakamura H."/>
            <person name="Mori M."/>
            <person name="Yoshida Y."/>
            <person name="Ohtoshi R."/>
            <person name="Malay A.D."/>
            <person name="Moran D.A.P."/>
            <person name="Tomita M."/>
            <person name="Numata K."/>
            <person name="Arakawa K."/>
        </authorList>
    </citation>
    <scope>NUCLEOTIDE SEQUENCE</scope>
</reference>
<dbReference type="GO" id="GO:0005737">
    <property type="term" value="C:cytoplasm"/>
    <property type="evidence" value="ECO:0007669"/>
    <property type="project" value="UniProtKB-SubCell"/>
</dbReference>
<keyword evidence="8" id="KW-0464">Manganese</keyword>
<comment type="similarity">
    <text evidence="9">Belongs to the glycosyltransferase 8 family. Glycogenin subfamily.</text>
</comment>
<dbReference type="GO" id="GO:0008466">
    <property type="term" value="F:glycogenin glucosyltransferase activity"/>
    <property type="evidence" value="ECO:0007669"/>
    <property type="project" value="UniProtKB-EC"/>
</dbReference>